<keyword evidence="3" id="KW-1185">Reference proteome</keyword>
<dbReference type="RefSeq" id="WP_201178207.1">
    <property type="nucleotide sequence ID" value="NZ_JAEPWM010000025.1"/>
</dbReference>
<dbReference type="InterPro" id="IPR037165">
    <property type="entry name" value="AldOxase/xan_DH_Mopterin-bd_sf"/>
</dbReference>
<dbReference type="Proteomes" id="UP000630528">
    <property type="component" value="Unassembled WGS sequence"/>
</dbReference>
<protein>
    <submittedName>
        <fullName evidence="2">Uncharacterized protein</fullName>
    </submittedName>
</protein>
<dbReference type="GO" id="GO:0016491">
    <property type="term" value="F:oxidoreductase activity"/>
    <property type="evidence" value="ECO:0007669"/>
    <property type="project" value="InterPro"/>
</dbReference>
<name>A0A934WQR9_9BURK</name>
<reference evidence="2" key="1">
    <citation type="journal article" date="2012" name="J. Microbiol. Biotechnol.">
        <title>Ramlibacter ginsenosidimutans sp. nov., with ginsenoside-converting activity.</title>
        <authorList>
            <person name="Wang L."/>
            <person name="An D.S."/>
            <person name="Kim S.G."/>
            <person name="Jin F.X."/>
            <person name="Kim S.C."/>
            <person name="Lee S.T."/>
            <person name="Im W.T."/>
        </authorList>
    </citation>
    <scope>NUCLEOTIDE SEQUENCE</scope>
    <source>
        <strain evidence="2">KACC 17527</strain>
    </source>
</reference>
<gene>
    <name evidence="2" type="ORF">JJB11_25810</name>
</gene>
<dbReference type="Gene3D" id="3.30.365.10">
    <property type="entry name" value="Aldehyde oxidase/xanthine dehydrogenase, molybdopterin binding domain"/>
    <property type="match status" value="1"/>
</dbReference>
<proteinExistence type="predicted"/>
<dbReference type="SUPFAM" id="SSF56003">
    <property type="entry name" value="Molybdenum cofactor-binding domain"/>
    <property type="match status" value="1"/>
</dbReference>
<comment type="caution">
    <text evidence="2">The sequence shown here is derived from an EMBL/GenBank/DDBJ whole genome shotgun (WGS) entry which is preliminary data.</text>
</comment>
<organism evidence="2 3">
    <name type="scientific">Ramlibacter ginsenosidimutans</name>
    <dbReference type="NCBI Taxonomy" id="502333"/>
    <lineage>
        <taxon>Bacteria</taxon>
        <taxon>Pseudomonadati</taxon>
        <taxon>Pseudomonadota</taxon>
        <taxon>Betaproteobacteria</taxon>
        <taxon>Burkholderiales</taxon>
        <taxon>Comamonadaceae</taxon>
        <taxon>Ramlibacter</taxon>
    </lineage>
</organism>
<reference evidence="2" key="2">
    <citation type="submission" date="2021-01" db="EMBL/GenBank/DDBJ databases">
        <authorList>
            <person name="Kang M."/>
        </authorList>
    </citation>
    <scope>NUCLEOTIDE SEQUENCE</scope>
    <source>
        <strain evidence="2">KACC 17527</strain>
    </source>
</reference>
<feature type="compositionally biased region" description="Polar residues" evidence="1">
    <location>
        <begin position="39"/>
        <end position="49"/>
    </location>
</feature>
<dbReference type="EMBL" id="JAEPWM010000025">
    <property type="protein sequence ID" value="MBK6009530.1"/>
    <property type="molecule type" value="Genomic_DNA"/>
</dbReference>
<dbReference type="AlphaFoldDB" id="A0A934WQR9"/>
<evidence type="ECO:0000256" key="1">
    <source>
        <dbReference type="SAM" id="MobiDB-lite"/>
    </source>
</evidence>
<evidence type="ECO:0000313" key="2">
    <source>
        <dbReference type="EMBL" id="MBK6009530.1"/>
    </source>
</evidence>
<feature type="region of interest" description="Disordered" evidence="1">
    <location>
        <begin position="31"/>
        <end position="83"/>
    </location>
</feature>
<sequence>MTASSQPAGRKGVGEIGGLGVVAAISNAIWHTEKRRGANSPSSNTQRTRGSAPKNADFDRTSRPQRAAASKGVGTRSGAAGKK</sequence>
<evidence type="ECO:0000313" key="3">
    <source>
        <dbReference type="Proteomes" id="UP000630528"/>
    </source>
</evidence>
<accession>A0A934WQR9</accession>